<protein>
    <recommendedName>
        <fullName evidence="1">STAS domain-containing protein</fullName>
    </recommendedName>
</protein>
<comment type="caution">
    <text evidence="2">The sequence shown here is derived from an EMBL/GenBank/DDBJ whole genome shotgun (WGS) entry which is preliminary data.</text>
</comment>
<evidence type="ECO:0000259" key="1">
    <source>
        <dbReference type="PROSITE" id="PS50801"/>
    </source>
</evidence>
<dbReference type="OrthoDB" id="5185695at2"/>
<gene>
    <name evidence="2" type="ORF">BJP25_18480</name>
</gene>
<dbReference type="SUPFAM" id="SSF52091">
    <property type="entry name" value="SpoIIaa-like"/>
    <property type="match status" value="1"/>
</dbReference>
<dbReference type="InterPro" id="IPR058548">
    <property type="entry name" value="MlaB-like_STAS"/>
</dbReference>
<reference evidence="2 3" key="1">
    <citation type="submission" date="2016-10" db="EMBL/GenBank/DDBJ databases">
        <title>The Draft Genome Sequence of Actinokineospora bangkokensis 44EHWT reveals the biosynthetic pathway of antifungal compounds Thailandins with unusual extender unit butylmalonyl-CoA.</title>
        <authorList>
            <person name="Greule A."/>
            <person name="Intra B."/>
            <person name="Flemming S."/>
            <person name="Rommel M.G."/>
            <person name="Panbangred W."/>
            <person name="Bechthold A."/>
        </authorList>
    </citation>
    <scope>NUCLEOTIDE SEQUENCE [LARGE SCALE GENOMIC DNA]</scope>
    <source>
        <strain evidence="2 3">44EHW</strain>
    </source>
</reference>
<sequence length="98" mass="10073">MERAGPRAAGPLRLLGALDARSAPGVARVLAEHPVGEVELDLRGLTLLSAAGVRTLAQAVVSGRERGLAVTLVVAPGSVAARVLRVADPRGELPVVRR</sequence>
<dbReference type="PROSITE" id="PS50801">
    <property type="entry name" value="STAS"/>
    <property type="match status" value="1"/>
</dbReference>
<accession>A0A1Q9LLN9</accession>
<name>A0A1Q9LLN9_9PSEU</name>
<evidence type="ECO:0000313" key="3">
    <source>
        <dbReference type="Proteomes" id="UP000186040"/>
    </source>
</evidence>
<dbReference type="RefSeq" id="WP_075975222.1">
    <property type="nucleotide sequence ID" value="NZ_MKQR01000013.1"/>
</dbReference>
<proteinExistence type="predicted"/>
<dbReference type="Gene3D" id="3.30.750.24">
    <property type="entry name" value="STAS domain"/>
    <property type="match status" value="1"/>
</dbReference>
<dbReference type="Pfam" id="PF13466">
    <property type="entry name" value="STAS_2"/>
    <property type="match status" value="1"/>
</dbReference>
<dbReference type="InterPro" id="IPR036513">
    <property type="entry name" value="STAS_dom_sf"/>
</dbReference>
<dbReference type="STRING" id="1193682.BJP25_18480"/>
<organism evidence="2 3">
    <name type="scientific">Actinokineospora bangkokensis</name>
    <dbReference type="NCBI Taxonomy" id="1193682"/>
    <lineage>
        <taxon>Bacteria</taxon>
        <taxon>Bacillati</taxon>
        <taxon>Actinomycetota</taxon>
        <taxon>Actinomycetes</taxon>
        <taxon>Pseudonocardiales</taxon>
        <taxon>Pseudonocardiaceae</taxon>
        <taxon>Actinokineospora</taxon>
    </lineage>
</organism>
<dbReference type="EMBL" id="MKQR01000013">
    <property type="protein sequence ID" value="OLR92957.1"/>
    <property type="molecule type" value="Genomic_DNA"/>
</dbReference>
<feature type="domain" description="STAS" evidence="1">
    <location>
        <begin position="12"/>
        <end position="98"/>
    </location>
</feature>
<dbReference type="AlphaFoldDB" id="A0A1Q9LLN9"/>
<evidence type="ECO:0000313" key="2">
    <source>
        <dbReference type="EMBL" id="OLR92957.1"/>
    </source>
</evidence>
<dbReference type="Proteomes" id="UP000186040">
    <property type="component" value="Unassembled WGS sequence"/>
</dbReference>
<keyword evidence="3" id="KW-1185">Reference proteome</keyword>
<dbReference type="InterPro" id="IPR002645">
    <property type="entry name" value="STAS_dom"/>
</dbReference>